<keyword evidence="2" id="KW-1185">Reference proteome</keyword>
<dbReference type="EMBL" id="JAJCIS010000021">
    <property type="protein sequence ID" value="MCB7389251.1"/>
    <property type="molecule type" value="Genomic_DNA"/>
</dbReference>
<dbReference type="Proteomes" id="UP001299546">
    <property type="component" value="Unassembled WGS sequence"/>
</dbReference>
<gene>
    <name evidence="1" type="ORF">LIZ65_18370</name>
</gene>
<proteinExistence type="predicted"/>
<sequence length="161" mass="18390">MGLIKCFECGTMVSEYAEKCPSCGCLINVIKEHANSEDVIEKKGICRYQGVEYNLSEVETLLNNNEFVLATRMLCDKLGLEPLAAGLFASVIEFYNNQIPPNYDEAIKQYQQHNKESWERKIVRCKYCGSTNVKKLGYWEGGWKSTYGGLQWHCNNCDSDF</sequence>
<evidence type="ECO:0000313" key="1">
    <source>
        <dbReference type="EMBL" id="MCB7389251.1"/>
    </source>
</evidence>
<dbReference type="RefSeq" id="WP_066735862.1">
    <property type="nucleotide sequence ID" value="NZ_JAJCIQ010000020.1"/>
</dbReference>
<name>A0ABS8DLC0_9FIRM</name>
<comment type="caution">
    <text evidence="1">The sequence shown here is derived from an EMBL/GenBank/DDBJ whole genome shotgun (WGS) entry which is preliminary data.</text>
</comment>
<reference evidence="1 2" key="1">
    <citation type="submission" date="2021-10" db="EMBL/GenBank/DDBJ databases">
        <title>Collection of gut derived symbiotic bacterial strains cultured from healthy donors.</title>
        <authorList>
            <person name="Lin H."/>
            <person name="Littmann E."/>
            <person name="Kohout C."/>
            <person name="Pamer E.G."/>
        </authorList>
    </citation>
    <scope>NUCLEOTIDE SEQUENCE [LARGE SCALE GENOMIC DNA]</scope>
    <source>
        <strain evidence="1 2">DFI.1.165</strain>
    </source>
</reference>
<accession>A0ABS8DLC0</accession>
<evidence type="ECO:0000313" key="2">
    <source>
        <dbReference type="Proteomes" id="UP001299546"/>
    </source>
</evidence>
<protein>
    <submittedName>
        <fullName evidence="1">Uncharacterized protein</fullName>
    </submittedName>
</protein>
<organism evidence="1 2">
    <name type="scientific">Bariatricus massiliensis</name>
    <dbReference type="NCBI Taxonomy" id="1745713"/>
    <lineage>
        <taxon>Bacteria</taxon>
        <taxon>Bacillati</taxon>
        <taxon>Bacillota</taxon>
        <taxon>Clostridia</taxon>
        <taxon>Lachnospirales</taxon>
        <taxon>Lachnospiraceae</taxon>
        <taxon>Bariatricus</taxon>
    </lineage>
</organism>